<dbReference type="PANTHER" id="PTHR11339:SF408">
    <property type="entry name" value="MUCIN-5B"/>
    <property type="match status" value="1"/>
</dbReference>
<accession>A0A9Q1ESN8</accession>
<dbReference type="FunFam" id="2.10.25.10:FF:000674">
    <property type="entry name" value="Mucin-2"/>
    <property type="match status" value="1"/>
</dbReference>
<dbReference type="PANTHER" id="PTHR11339">
    <property type="entry name" value="EXTRACELLULAR MATRIX GLYCOPROTEIN RELATED"/>
    <property type="match status" value="1"/>
</dbReference>
<dbReference type="SMART" id="SM00216">
    <property type="entry name" value="VWD"/>
    <property type="match status" value="1"/>
</dbReference>
<feature type="domain" description="VWFD" evidence="4">
    <location>
        <begin position="49"/>
        <end position="219"/>
    </location>
</feature>
<evidence type="ECO:0000313" key="5">
    <source>
        <dbReference type="EMBL" id="KAJ8344252.1"/>
    </source>
</evidence>
<sequence length="608" mass="67497">MGTPRQILQLLAWTLLSVGLTASRQAVNIIPPLSKKPLISGVSPAHNGQVCSTWGNYHFKTFDGDVFQVPSTCNFVLSSLCKSDYEEFNIQMRRQVVNGLPTISKITMKLDGTVVELLKGSILINKAKVKLPFSRFGVLIEPTPAYIKITSKLGLVAMWNEDDSFLMEMDKKFKNQTCGLCGDFNGVQYYDEFLKDGAQLSVLDFANIWRMDSPTDNCEEPALLPRKNCKTAELKRACEQLLSGRAFSSCQDLVASDYLLKACISDLCHCDQSSSSFCLCNTISEYSRQCVHAGGRPQQWRTQQFCSKSCPFNMEYQECGTPCIDTCTNPERSQLCEEHCTDGCFCPPDQVTVFKPSTFYVIVQTSYGLQLRIQLVPVMQVYITLNPSNKGTTCGLCGNFNNVQADDFKSTSGLVEGTAAAFANTWKARASCTDVKRSFENPCSLSVENEQYAQYWCSMLTDPKGVFAKCHSEISPDSYKAQCMHDSCNCEKSEDCMCAALSSYVYACAVKGIKLKGWRDTACKKYTTCPSTMVFAYSMTNCKRTCRSLSEPDYTCQVDFLPVDGCGCAKGTYMNQENQCVPPTSCPCYYKGVEVVPGETVIKNGATW</sequence>
<evidence type="ECO:0000256" key="1">
    <source>
        <dbReference type="ARBA" id="ARBA00023157"/>
    </source>
</evidence>
<keyword evidence="2" id="KW-0325">Glycoprotein</keyword>
<dbReference type="SUPFAM" id="SSF57567">
    <property type="entry name" value="Serine protease inhibitors"/>
    <property type="match status" value="2"/>
</dbReference>
<organism evidence="5 6">
    <name type="scientific">Synaphobranchus kaupii</name>
    <name type="common">Kaup's arrowtooth eel</name>
    <dbReference type="NCBI Taxonomy" id="118154"/>
    <lineage>
        <taxon>Eukaryota</taxon>
        <taxon>Metazoa</taxon>
        <taxon>Chordata</taxon>
        <taxon>Craniata</taxon>
        <taxon>Vertebrata</taxon>
        <taxon>Euteleostomi</taxon>
        <taxon>Actinopterygii</taxon>
        <taxon>Neopterygii</taxon>
        <taxon>Teleostei</taxon>
        <taxon>Anguilliformes</taxon>
        <taxon>Synaphobranchidae</taxon>
        <taxon>Synaphobranchus</taxon>
    </lineage>
</organism>
<dbReference type="InterPro" id="IPR014853">
    <property type="entry name" value="VWF/SSPO/ZAN-like_Cys-rich_dom"/>
</dbReference>
<keyword evidence="1" id="KW-1015">Disulfide bond</keyword>
<dbReference type="CDD" id="cd19941">
    <property type="entry name" value="TIL"/>
    <property type="match status" value="2"/>
</dbReference>
<dbReference type="AlphaFoldDB" id="A0A9Q1ESN8"/>
<evidence type="ECO:0000256" key="2">
    <source>
        <dbReference type="ARBA" id="ARBA00023180"/>
    </source>
</evidence>
<dbReference type="InterPro" id="IPR002919">
    <property type="entry name" value="TIL_dom"/>
</dbReference>
<dbReference type="Pfam" id="PF00094">
    <property type="entry name" value="VWD"/>
    <property type="match status" value="2"/>
</dbReference>
<keyword evidence="3" id="KW-0732">Signal</keyword>
<dbReference type="PROSITE" id="PS51233">
    <property type="entry name" value="VWFD"/>
    <property type="match status" value="2"/>
</dbReference>
<dbReference type="InterPro" id="IPR036084">
    <property type="entry name" value="Ser_inhib-like_sf"/>
</dbReference>
<dbReference type="Proteomes" id="UP001152622">
    <property type="component" value="Chromosome 13"/>
</dbReference>
<feature type="signal peptide" evidence="3">
    <location>
        <begin position="1"/>
        <end position="22"/>
    </location>
</feature>
<dbReference type="GO" id="GO:0005615">
    <property type="term" value="C:extracellular space"/>
    <property type="evidence" value="ECO:0007669"/>
    <property type="project" value="TreeGrafter"/>
</dbReference>
<evidence type="ECO:0000259" key="4">
    <source>
        <dbReference type="PROSITE" id="PS51233"/>
    </source>
</evidence>
<dbReference type="GO" id="GO:0031012">
    <property type="term" value="C:extracellular matrix"/>
    <property type="evidence" value="ECO:0007669"/>
    <property type="project" value="TreeGrafter"/>
</dbReference>
<dbReference type="InterPro" id="IPR050780">
    <property type="entry name" value="Mucin_vWF_Thrombospondin_sf"/>
</dbReference>
<dbReference type="EMBL" id="JAINUF010000013">
    <property type="protein sequence ID" value="KAJ8344252.1"/>
    <property type="molecule type" value="Genomic_DNA"/>
</dbReference>
<keyword evidence="6" id="KW-1185">Reference proteome</keyword>
<dbReference type="InterPro" id="IPR001846">
    <property type="entry name" value="VWF_type-D"/>
</dbReference>
<dbReference type="Pfam" id="PF01826">
    <property type="entry name" value="TIL"/>
    <property type="match status" value="2"/>
</dbReference>
<dbReference type="SMART" id="SM00832">
    <property type="entry name" value="C8"/>
    <property type="match status" value="2"/>
</dbReference>
<dbReference type="Pfam" id="PF08742">
    <property type="entry name" value="C8"/>
    <property type="match status" value="2"/>
</dbReference>
<comment type="caution">
    <text evidence="5">The sequence shown here is derived from an EMBL/GenBank/DDBJ whole genome shotgun (WGS) entry which is preliminary data.</text>
</comment>
<reference evidence="5" key="1">
    <citation type="journal article" date="2023" name="Science">
        <title>Genome structures resolve the early diversification of teleost fishes.</title>
        <authorList>
            <person name="Parey E."/>
            <person name="Louis A."/>
            <person name="Montfort J."/>
            <person name="Bouchez O."/>
            <person name="Roques C."/>
            <person name="Iampietro C."/>
            <person name="Lluch J."/>
            <person name="Castinel A."/>
            <person name="Donnadieu C."/>
            <person name="Desvignes T."/>
            <person name="Floi Bucao C."/>
            <person name="Jouanno E."/>
            <person name="Wen M."/>
            <person name="Mejri S."/>
            <person name="Dirks R."/>
            <person name="Jansen H."/>
            <person name="Henkel C."/>
            <person name="Chen W.J."/>
            <person name="Zahm M."/>
            <person name="Cabau C."/>
            <person name="Klopp C."/>
            <person name="Thompson A.W."/>
            <person name="Robinson-Rechavi M."/>
            <person name="Braasch I."/>
            <person name="Lecointre G."/>
            <person name="Bobe J."/>
            <person name="Postlethwait J.H."/>
            <person name="Berthelot C."/>
            <person name="Roest Crollius H."/>
            <person name="Guiguen Y."/>
        </authorList>
    </citation>
    <scope>NUCLEOTIDE SEQUENCE</scope>
    <source>
        <strain evidence="5">WJC10195</strain>
    </source>
</reference>
<dbReference type="Gene3D" id="2.10.25.10">
    <property type="entry name" value="Laminin"/>
    <property type="match status" value="2"/>
</dbReference>
<protein>
    <recommendedName>
        <fullName evidence="4">VWFD domain-containing protein</fullName>
    </recommendedName>
</protein>
<feature type="domain" description="VWFD" evidence="4">
    <location>
        <begin position="352"/>
        <end position="433"/>
    </location>
</feature>
<proteinExistence type="predicted"/>
<name>A0A9Q1ESN8_SYNKA</name>
<dbReference type="OrthoDB" id="160294at2759"/>
<evidence type="ECO:0000256" key="3">
    <source>
        <dbReference type="SAM" id="SignalP"/>
    </source>
</evidence>
<feature type="chain" id="PRO_5040122501" description="VWFD domain-containing protein" evidence="3">
    <location>
        <begin position="23"/>
        <end position="608"/>
    </location>
</feature>
<evidence type="ECO:0000313" key="6">
    <source>
        <dbReference type="Proteomes" id="UP001152622"/>
    </source>
</evidence>
<gene>
    <name evidence="5" type="ORF">SKAU_G00315810</name>
</gene>